<evidence type="ECO:0000313" key="2">
    <source>
        <dbReference type="Proteomes" id="UP000598146"/>
    </source>
</evidence>
<proteinExistence type="predicted"/>
<reference evidence="1" key="1">
    <citation type="submission" date="2020-11" db="EMBL/GenBank/DDBJ databases">
        <title>Isolation and identification of active actinomycetes.</title>
        <authorList>
            <person name="Sun X."/>
        </authorList>
    </citation>
    <scope>NUCLEOTIDE SEQUENCE</scope>
    <source>
        <strain evidence="1">NEAU-A11</strain>
    </source>
</reference>
<gene>
    <name evidence="1" type="ORF">I4J89_03295</name>
</gene>
<keyword evidence="2" id="KW-1185">Reference proteome</keyword>
<name>A0A931C350_9ACTN</name>
<organism evidence="1 2">
    <name type="scientific">Actinoplanes aureus</name>
    <dbReference type="NCBI Taxonomy" id="2792083"/>
    <lineage>
        <taxon>Bacteria</taxon>
        <taxon>Bacillati</taxon>
        <taxon>Actinomycetota</taxon>
        <taxon>Actinomycetes</taxon>
        <taxon>Micromonosporales</taxon>
        <taxon>Micromonosporaceae</taxon>
        <taxon>Actinoplanes</taxon>
    </lineage>
</organism>
<evidence type="ECO:0000313" key="1">
    <source>
        <dbReference type="EMBL" id="MBG0560492.1"/>
    </source>
</evidence>
<dbReference type="Proteomes" id="UP000598146">
    <property type="component" value="Unassembled WGS sequence"/>
</dbReference>
<accession>A0A931C350</accession>
<protein>
    <submittedName>
        <fullName evidence="1">Uncharacterized protein</fullName>
    </submittedName>
</protein>
<dbReference type="EMBL" id="JADQTO010000002">
    <property type="protein sequence ID" value="MBG0560492.1"/>
    <property type="molecule type" value="Genomic_DNA"/>
</dbReference>
<dbReference type="RefSeq" id="WP_196412314.1">
    <property type="nucleotide sequence ID" value="NZ_JADQTO010000002.1"/>
</dbReference>
<dbReference type="AlphaFoldDB" id="A0A931C350"/>
<sequence length="46" mass="5562">MSMIDRIRRRRMISREARAINRAWEAAPTQALRDEIAVFAQRRMPY</sequence>
<comment type="caution">
    <text evidence="1">The sequence shown here is derived from an EMBL/GenBank/DDBJ whole genome shotgun (WGS) entry which is preliminary data.</text>
</comment>